<dbReference type="InterPro" id="IPR021109">
    <property type="entry name" value="Peptidase_aspartic_dom_sf"/>
</dbReference>
<protein>
    <submittedName>
        <fullName evidence="1">Zinc knuckle CX2CX4HX4C containing protein</fullName>
    </submittedName>
</protein>
<reference evidence="1" key="1">
    <citation type="journal article" date="2022" name="Int. J. Mol. Sci.">
        <title>Draft Genome of Tanacetum Coccineum: Genomic Comparison of Closely Related Tanacetum-Family Plants.</title>
        <authorList>
            <person name="Yamashiro T."/>
            <person name="Shiraishi A."/>
            <person name="Nakayama K."/>
            <person name="Satake H."/>
        </authorList>
    </citation>
    <scope>NUCLEOTIDE SEQUENCE</scope>
</reference>
<evidence type="ECO:0000313" key="2">
    <source>
        <dbReference type="Proteomes" id="UP001151760"/>
    </source>
</evidence>
<dbReference type="PANTHER" id="PTHR33067">
    <property type="entry name" value="RNA-DIRECTED DNA POLYMERASE-RELATED"/>
    <property type="match status" value="1"/>
</dbReference>
<proteinExistence type="predicted"/>
<keyword evidence="2" id="KW-1185">Reference proteome</keyword>
<dbReference type="EMBL" id="BQNB010018141">
    <property type="protein sequence ID" value="GJT71118.1"/>
    <property type="molecule type" value="Genomic_DNA"/>
</dbReference>
<reference evidence="1" key="2">
    <citation type="submission" date="2022-01" db="EMBL/GenBank/DDBJ databases">
        <authorList>
            <person name="Yamashiro T."/>
            <person name="Shiraishi A."/>
            <person name="Satake H."/>
            <person name="Nakayama K."/>
        </authorList>
    </citation>
    <scope>NUCLEOTIDE SEQUENCE</scope>
</reference>
<accession>A0ABQ5G7B6</accession>
<name>A0ABQ5G7B6_9ASTR</name>
<dbReference type="PANTHER" id="PTHR33067:SF9">
    <property type="entry name" value="RNA-DIRECTED DNA POLYMERASE"/>
    <property type="match status" value="1"/>
</dbReference>
<sequence length="360" mass="41976">MIQPEPEDLPKDNPKLEIAVLRTFRVILFSIHNDEWKSFQCHHQTALRCLCIGKLETIRINIELADNSKCIPKGIVRDLLIKIDKFILPIDFIILDVLEDFRMPIILGRPLLTTAHAKIDVFKKSISLEVEKEKVIFKLRNDLHDMKSNSVLMFQSNIIIEKDELMNIESDLFTYNTNTCESCHILAIDTDLFTYEIVTQETYDEIAHKCCLNTQDVIGEKTKTILGKKKSHWEGRNNETQERLINNLHDEWFKGTSDDEDDIEGIINYLKPTTYDGFIDLDEEEYNKRRCRLLGMPYIAPLPLIIEQVEITRYSLGPGEVYTKVKVLNMEELTQTRNNIATIRRDIMDEVYESYVDEVT</sequence>
<dbReference type="Proteomes" id="UP001151760">
    <property type="component" value="Unassembled WGS sequence"/>
</dbReference>
<evidence type="ECO:0000313" key="1">
    <source>
        <dbReference type="EMBL" id="GJT71118.1"/>
    </source>
</evidence>
<organism evidence="1 2">
    <name type="scientific">Tanacetum coccineum</name>
    <dbReference type="NCBI Taxonomy" id="301880"/>
    <lineage>
        <taxon>Eukaryota</taxon>
        <taxon>Viridiplantae</taxon>
        <taxon>Streptophyta</taxon>
        <taxon>Embryophyta</taxon>
        <taxon>Tracheophyta</taxon>
        <taxon>Spermatophyta</taxon>
        <taxon>Magnoliopsida</taxon>
        <taxon>eudicotyledons</taxon>
        <taxon>Gunneridae</taxon>
        <taxon>Pentapetalae</taxon>
        <taxon>asterids</taxon>
        <taxon>campanulids</taxon>
        <taxon>Asterales</taxon>
        <taxon>Asteraceae</taxon>
        <taxon>Asteroideae</taxon>
        <taxon>Anthemideae</taxon>
        <taxon>Anthemidinae</taxon>
        <taxon>Tanacetum</taxon>
    </lineage>
</organism>
<gene>
    <name evidence="1" type="ORF">Tco_1030404</name>
</gene>
<comment type="caution">
    <text evidence="1">The sequence shown here is derived from an EMBL/GenBank/DDBJ whole genome shotgun (WGS) entry which is preliminary data.</text>
</comment>
<dbReference type="Pfam" id="PF08284">
    <property type="entry name" value="RVP_2"/>
    <property type="match status" value="1"/>
</dbReference>
<dbReference type="Gene3D" id="2.40.70.10">
    <property type="entry name" value="Acid Proteases"/>
    <property type="match status" value="1"/>
</dbReference>